<evidence type="ECO:0000313" key="4">
    <source>
        <dbReference type="Proteomes" id="UP000078597"/>
    </source>
</evidence>
<feature type="region of interest" description="Disordered" evidence="1">
    <location>
        <begin position="213"/>
        <end position="233"/>
    </location>
</feature>
<evidence type="ECO:0000256" key="1">
    <source>
        <dbReference type="SAM" id="MobiDB-lite"/>
    </source>
</evidence>
<feature type="transmembrane region" description="Helical" evidence="2">
    <location>
        <begin position="1064"/>
        <end position="1083"/>
    </location>
</feature>
<name>A0A1A8X6W8_PLAMA</name>
<sequence>MADANDIIKEIIYRSADECNFNNEELNFPSILKYYYDVTNKYNIKKQLSDEIFNKLLTICKNIIEDQGTYEHPKRMLDAAVCENMSNSGSNTIDYSMNEDKLCYYRNYDCVATLNKENNGRRDVPLEKQKYEPYGGLGMREKYDPCRGLEACGKYETCGLYAPHDKRSSNRSSIVKIATLRKKENIEDADLIYNLCKNDKLGVFSIIKKKKKKDDAGDGYGSDNDSDDGYGNAADVDSGGKRFYKSICDINEERSSNKELVIDEKSFLHKNSRNLLKLFLNGNIICNVYKKIVKHNINKDDRNVLRVRKNKVKLYNESNILYTFYTLRRYYNALLNYLNKKKLIRNNFEKYTKMQNKKLLLKYYDLWNYKNEKKIYVRSVYENIFFKRQKKNMCLYMNVWINKYKKRKKKHFIYLLHIFNEWKNYAQRRRILREGKNKIERKKKKKFFLVWKSKYHKKIIKKGKNKQIENVYNKNLLIKCYIHLNLYCKHRKKEQGCYYVIHNYWKSKMWEKYFYLFLEIYQEEVFFKKYYNDYIKRVKIIFLRKFFSILTKHIEKRKKLYSCLNELKEKTKRNILKNYFKKFFYLYKEEQKFKGIIYIYDEKKIGFILKKFFSILKRHKDRTINLKKKFLFLYDKKNKDAIQIIFNKWKSYYFANSTKYIFLYSKYKYKLMIQSFDLLHKYKNYKKKRKSQVLQVNDYFLTKVKKKVIVNWLNYVHRYRKNILNYYNFNSEGNLFVLFLLKLLLKYQSISKMISCKSFFDLVNFQNININVNSLIYMHKKYFASKKIIQSANIFYDNVMFVYKSLNIIFSFIPVVFVVNLRKLRYNLPCLSVSIKLVSSRLCDVLHGLYKRIFDTWLSECRSIKVFKKKLEKNILKKFFLQYFYLIQKKKTLVNLKSNYHLIKKLKLKRYIFGRWFSLRMKYVTFRKNFKMYDYKNKEKRMRRILLTWLNMIKVKNLKKKKIIDHFKHLLMKKKKLYFNLFIEYVKKKKEKKIKKKISILYCMKKYKKKAFKALYIYTKNLIYFKSLRRMAESYLKGTCITKWKNLTKHFLNKREQLQNRLSYFYLKIQGKFFNILFIYVRLIKIKKKKLSHFKEIHEKFLSYNYLNKWKNYVKMKKNKKEFLSNMRSLFSRYKAAQQANAQTHTHAYTHS</sequence>
<keyword evidence="2" id="KW-0472">Membrane</keyword>
<evidence type="ECO:0000313" key="3">
    <source>
        <dbReference type="EMBL" id="SBS99511.1"/>
    </source>
</evidence>
<dbReference type="AlphaFoldDB" id="A0A1A8X6W8"/>
<evidence type="ECO:0000256" key="2">
    <source>
        <dbReference type="SAM" id="Phobius"/>
    </source>
</evidence>
<keyword evidence="2" id="KW-0812">Transmembrane</keyword>
<organism evidence="3 4">
    <name type="scientific">Plasmodium malariae</name>
    <dbReference type="NCBI Taxonomy" id="5858"/>
    <lineage>
        <taxon>Eukaryota</taxon>
        <taxon>Sar</taxon>
        <taxon>Alveolata</taxon>
        <taxon>Apicomplexa</taxon>
        <taxon>Aconoidasida</taxon>
        <taxon>Haemosporida</taxon>
        <taxon>Plasmodiidae</taxon>
        <taxon>Plasmodium</taxon>
        <taxon>Plasmodium (Plasmodium)</taxon>
    </lineage>
</organism>
<dbReference type="EMBL" id="FLQW01005824">
    <property type="protein sequence ID" value="SBS99511.1"/>
    <property type="molecule type" value="Genomic_DNA"/>
</dbReference>
<gene>
    <name evidence="3" type="ORF">PMALA_070780</name>
</gene>
<dbReference type="Proteomes" id="UP000078597">
    <property type="component" value="Unassembled WGS sequence"/>
</dbReference>
<accession>A0A1A8X6W8</accession>
<reference evidence="4" key="1">
    <citation type="submission" date="2016-05" db="EMBL/GenBank/DDBJ databases">
        <authorList>
            <person name="Naeem Raeece"/>
        </authorList>
    </citation>
    <scope>NUCLEOTIDE SEQUENCE [LARGE SCALE GENOMIC DNA]</scope>
</reference>
<proteinExistence type="predicted"/>
<feature type="transmembrane region" description="Helical" evidence="2">
    <location>
        <begin position="801"/>
        <end position="821"/>
    </location>
</feature>
<keyword evidence="2" id="KW-1133">Transmembrane helix</keyword>
<protein>
    <submittedName>
        <fullName evidence="3">Uncharacterized protein</fullName>
    </submittedName>
</protein>
<dbReference type="VEuPathDB" id="PlasmoDB:PmUG01_01021800"/>